<dbReference type="EMBL" id="CH991549">
    <property type="protein sequence ID" value="EDQ90042.1"/>
    <property type="molecule type" value="Genomic_DNA"/>
</dbReference>
<evidence type="ECO:0000313" key="1">
    <source>
        <dbReference type="EMBL" id="EDQ90042.1"/>
    </source>
</evidence>
<dbReference type="AlphaFoldDB" id="A9UXN6"/>
<dbReference type="RefSeq" id="XP_001745464.1">
    <property type="nucleotide sequence ID" value="XM_001745412.1"/>
</dbReference>
<dbReference type="GeneID" id="5890481"/>
<dbReference type="InParanoid" id="A9UXN6"/>
<dbReference type="KEGG" id="mbr:MONBRDRAFT_25062"/>
<name>A9UXN6_MONBE</name>
<protein>
    <submittedName>
        <fullName evidence="1">Uncharacterized protein</fullName>
    </submittedName>
</protein>
<proteinExistence type="predicted"/>
<sequence>MYDLPGTTSSFDYCVLDTDFMFSYETSLQEKVNGKHIYRSFWNRAPIVPPLMEAFAMDISRPIVYLWSFSHKEFELMLDQERSVLNALAVHNANIQHINIMIFPKGVTSLISTSRKSDWSCQQYLAAVEANLNKKRRLACDQASELPNYTVRKELPKYRIYLMDPDYFRKPKLLDVETCAPEFESKK</sequence>
<accession>A9UXN6</accession>
<gene>
    <name evidence="1" type="ORF">MONBRDRAFT_25062</name>
</gene>
<dbReference type="Proteomes" id="UP000001357">
    <property type="component" value="Unassembled WGS sequence"/>
</dbReference>
<reference evidence="1 2" key="1">
    <citation type="journal article" date="2008" name="Nature">
        <title>The genome of the choanoflagellate Monosiga brevicollis and the origin of metazoans.</title>
        <authorList>
            <consortium name="JGI Sequencing"/>
            <person name="King N."/>
            <person name="Westbrook M.J."/>
            <person name="Young S.L."/>
            <person name="Kuo A."/>
            <person name="Abedin M."/>
            <person name="Chapman J."/>
            <person name="Fairclough S."/>
            <person name="Hellsten U."/>
            <person name="Isogai Y."/>
            <person name="Letunic I."/>
            <person name="Marr M."/>
            <person name="Pincus D."/>
            <person name="Putnam N."/>
            <person name="Rokas A."/>
            <person name="Wright K.J."/>
            <person name="Zuzow R."/>
            <person name="Dirks W."/>
            <person name="Good M."/>
            <person name="Goodstein D."/>
            <person name="Lemons D."/>
            <person name="Li W."/>
            <person name="Lyons J.B."/>
            <person name="Morris A."/>
            <person name="Nichols S."/>
            <person name="Richter D.J."/>
            <person name="Salamov A."/>
            <person name="Bork P."/>
            <person name="Lim W.A."/>
            <person name="Manning G."/>
            <person name="Miller W.T."/>
            <person name="McGinnis W."/>
            <person name="Shapiro H."/>
            <person name="Tjian R."/>
            <person name="Grigoriev I.V."/>
            <person name="Rokhsar D."/>
        </authorList>
    </citation>
    <scope>NUCLEOTIDE SEQUENCE [LARGE SCALE GENOMIC DNA]</scope>
    <source>
        <strain evidence="2">MX1 / ATCC 50154</strain>
    </source>
</reference>
<evidence type="ECO:0000313" key="2">
    <source>
        <dbReference type="Proteomes" id="UP000001357"/>
    </source>
</evidence>
<organism evidence="1 2">
    <name type="scientific">Monosiga brevicollis</name>
    <name type="common">Choanoflagellate</name>
    <dbReference type="NCBI Taxonomy" id="81824"/>
    <lineage>
        <taxon>Eukaryota</taxon>
        <taxon>Choanoflagellata</taxon>
        <taxon>Craspedida</taxon>
        <taxon>Salpingoecidae</taxon>
        <taxon>Monosiga</taxon>
    </lineage>
</organism>
<keyword evidence="2" id="KW-1185">Reference proteome</keyword>